<dbReference type="Pfam" id="PF01370">
    <property type="entry name" value="Epimerase"/>
    <property type="match status" value="1"/>
</dbReference>
<gene>
    <name evidence="2" type="ORF">Asi02nite_26050</name>
</gene>
<sequence length="311" mass="33247">MRVLLAGATGAIGTPLIQRLVAYHHEVIGVTRLLANARRLEAFGAEPLVADVLDREGLLRAVAGTKADAVIHECTALTRPPLRFGDMEKTNDLRTKGTANLLEAAREVGATRFVTQSIVYGYGYGPHGTRPLTEADPFGVPADGPLGPIMDAFHEAEAQATNAEGLDGIALRYGLFYGDDPGTKRMIHAVRKRRFPVIAGGGGEQNMIHLDDAASATIAALEKGRPGSAYNIVDGVPVTWGDLLDEMATLVDAKPPRRLPAPLLRLAAPYAYTAMTTSMRVSNEKARTELDWTPAVVDYKQGLRVVATATA</sequence>
<keyword evidence="3" id="KW-1185">Reference proteome</keyword>
<dbReference type="InterPro" id="IPR051783">
    <property type="entry name" value="NAD(P)-dependent_oxidoreduct"/>
</dbReference>
<dbReference type="PANTHER" id="PTHR48079:SF6">
    <property type="entry name" value="NAD(P)-BINDING DOMAIN-CONTAINING PROTEIN-RELATED"/>
    <property type="match status" value="1"/>
</dbReference>
<protein>
    <submittedName>
        <fullName evidence="2">NAD(P)-dependent oxidoreductase</fullName>
    </submittedName>
</protein>
<dbReference type="RefSeq" id="WP_203712866.1">
    <property type="nucleotide sequence ID" value="NZ_BONE01000018.1"/>
</dbReference>
<dbReference type="InterPro" id="IPR036291">
    <property type="entry name" value="NAD(P)-bd_dom_sf"/>
</dbReference>
<organism evidence="2 3">
    <name type="scientific">Asanoa siamensis</name>
    <dbReference type="NCBI Taxonomy" id="926357"/>
    <lineage>
        <taxon>Bacteria</taxon>
        <taxon>Bacillati</taxon>
        <taxon>Actinomycetota</taxon>
        <taxon>Actinomycetes</taxon>
        <taxon>Micromonosporales</taxon>
        <taxon>Micromonosporaceae</taxon>
        <taxon>Asanoa</taxon>
    </lineage>
</organism>
<evidence type="ECO:0000313" key="3">
    <source>
        <dbReference type="Proteomes" id="UP000604117"/>
    </source>
</evidence>
<feature type="domain" description="NAD-dependent epimerase/dehydratase" evidence="1">
    <location>
        <begin position="3"/>
        <end position="232"/>
    </location>
</feature>
<dbReference type="Gene3D" id="3.40.50.720">
    <property type="entry name" value="NAD(P)-binding Rossmann-like Domain"/>
    <property type="match status" value="1"/>
</dbReference>
<proteinExistence type="predicted"/>
<dbReference type="InterPro" id="IPR001509">
    <property type="entry name" value="Epimerase_deHydtase"/>
</dbReference>
<dbReference type="SUPFAM" id="SSF51735">
    <property type="entry name" value="NAD(P)-binding Rossmann-fold domains"/>
    <property type="match status" value="1"/>
</dbReference>
<dbReference type="Proteomes" id="UP000604117">
    <property type="component" value="Unassembled WGS sequence"/>
</dbReference>
<evidence type="ECO:0000313" key="2">
    <source>
        <dbReference type="EMBL" id="GIF73087.1"/>
    </source>
</evidence>
<accession>A0ABQ4CQF1</accession>
<name>A0ABQ4CQF1_9ACTN</name>
<evidence type="ECO:0000259" key="1">
    <source>
        <dbReference type="Pfam" id="PF01370"/>
    </source>
</evidence>
<dbReference type="EMBL" id="BONE01000018">
    <property type="protein sequence ID" value="GIF73087.1"/>
    <property type="molecule type" value="Genomic_DNA"/>
</dbReference>
<dbReference type="PANTHER" id="PTHR48079">
    <property type="entry name" value="PROTEIN YEEZ"/>
    <property type="match status" value="1"/>
</dbReference>
<reference evidence="2 3" key="1">
    <citation type="submission" date="2021-01" db="EMBL/GenBank/DDBJ databases">
        <title>Whole genome shotgun sequence of Asanoa siamensis NBRC 107932.</title>
        <authorList>
            <person name="Komaki H."/>
            <person name="Tamura T."/>
        </authorList>
    </citation>
    <scope>NUCLEOTIDE SEQUENCE [LARGE SCALE GENOMIC DNA]</scope>
    <source>
        <strain evidence="2 3">NBRC 107932</strain>
    </source>
</reference>
<comment type="caution">
    <text evidence="2">The sequence shown here is derived from an EMBL/GenBank/DDBJ whole genome shotgun (WGS) entry which is preliminary data.</text>
</comment>